<dbReference type="InterPro" id="IPR036366">
    <property type="entry name" value="PGBDSf"/>
</dbReference>
<dbReference type="InterPro" id="IPR002477">
    <property type="entry name" value="Peptidoglycan-bd-like"/>
</dbReference>
<feature type="domain" description="Peptidase C51" evidence="2">
    <location>
        <begin position="38"/>
        <end position="116"/>
    </location>
</feature>
<dbReference type="SUPFAM" id="SSF47090">
    <property type="entry name" value="PGBD-like"/>
    <property type="match status" value="1"/>
</dbReference>
<dbReference type="Proteomes" id="UP001501578">
    <property type="component" value="Unassembled WGS sequence"/>
</dbReference>
<evidence type="ECO:0000259" key="1">
    <source>
        <dbReference type="Pfam" id="PF01471"/>
    </source>
</evidence>
<keyword evidence="4" id="KW-1185">Reference proteome</keyword>
<dbReference type="Gene3D" id="1.10.101.10">
    <property type="entry name" value="PGBD-like superfamily/PGBD"/>
    <property type="match status" value="1"/>
</dbReference>
<proteinExistence type="predicted"/>
<evidence type="ECO:0000259" key="2">
    <source>
        <dbReference type="Pfam" id="PF05257"/>
    </source>
</evidence>
<gene>
    <name evidence="3" type="ORF">GCM10009560_79170</name>
</gene>
<protein>
    <recommendedName>
        <fullName evidence="5">CHAP domain-containing protein</fullName>
    </recommendedName>
</protein>
<dbReference type="InterPro" id="IPR036365">
    <property type="entry name" value="PGBD-like_sf"/>
</dbReference>
<dbReference type="Pfam" id="PF01471">
    <property type="entry name" value="PG_binding_1"/>
    <property type="match status" value="1"/>
</dbReference>
<reference evidence="3 4" key="1">
    <citation type="journal article" date="2019" name="Int. J. Syst. Evol. Microbiol.">
        <title>The Global Catalogue of Microorganisms (GCM) 10K type strain sequencing project: providing services to taxonomists for standard genome sequencing and annotation.</title>
        <authorList>
            <consortium name="The Broad Institute Genomics Platform"/>
            <consortium name="The Broad Institute Genome Sequencing Center for Infectious Disease"/>
            <person name="Wu L."/>
            <person name="Ma J."/>
        </authorList>
    </citation>
    <scope>NUCLEOTIDE SEQUENCE [LARGE SCALE GENOMIC DNA]</scope>
    <source>
        <strain evidence="3 4">JCM 11136</strain>
    </source>
</reference>
<evidence type="ECO:0008006" key="5">
    <source>
        <dbReference type="Google" id="ProtNLM"/>
    </source>
</evidence>
<sequence length="243" mass="26344">MATAAEVYRIARGEVGTRERGVNITKYAAEVPSLRWSQGQPWCHTFLSWVFQEAKAPDIAPVTASCLVGVSWFRARKRWHLSPKVGDLVYYGARGGTHVELVIAVSDTHITTIGGNTSGSLNGDYFNGDGVYQKPVSRSSSRIYGYGRPAYAASAVPGVSNPPTGATSVPKYPGFYLKRGAVGSAVRVFQARMRSRGWRIDVDGIYGADTVRVVEQFQKERGLAADGVVGPATWRAAWLAEVT</sequence>
<organism evidence="3 4">
    <name type="scientific">Nonomuraea longicatena</name>
    <dbReference type="NCBI Taxonomy" id="83682"/>
    <lineage>
        <taxon>Bacteria</taxon>
        <taxon>Bacillati</taxon>
        <taxon>Actinomycetota</taxon>
        <taxon>Actinomycetes</taxon>
        <taxon>Streptosporangiales</taxon>
        <taxon>Streptosporangiaceae</taxon>
        <taxon>Nonomuraea</taxon>
    </lineage>
</organism>
<evidence type="ECO:0000313" key="3">
    <source>
        <dbReference type="EMBL" id="GAA0955325.1"/>
    </source>
</evidence>
<dbReference type="InterPro" id="IPR007921">
    <property type="entry name" value="CHAP_dom"/>
</dbReference>
<comment type="caution">
    <text evidence="3">The sequence shown here is derived from an EMBL/GenBank/DDBJ whole genome shotgun (WGS) entry which is preliminary data.</text>
</comment>
<name>A0ABN1RDI9_9ACTN</name>
<feature type="domain" description="Peptidoglycan binding-like" evidence="1">
    <location>
        <begin position="183"/>
        <end position="236"/>
    </location>
</feature>
<evidence type="ECO:0000313" key="4">
    <source>
        <dbReference type="Proteomes" id="UP001501578"/>
    </source>
</evidence>
<dbReference type="Pfam" id="PF05257">
    <property type="entry name" value="CHAP"/>
    <property type="match status" value="1"/>
</dbReference>
<accession>A0ABN1RDI9</accession>
<dbReference type="EMBL" id="BAAAHQ010000094">
    <property type="protein sequence ID" value="GAA0955325.1"/>
    <property type="molecule type" value="Genomic_DNA"/>
</dbReference>